<evidence type="ECO:0000313" key="6">
    <source>
        <dbReference type="EMBL" id="EEU41617.1"/>
    </source>
</evidence>
<evidence type="ECO:0000256" key="4">
    <source>
        <dbReference type="ARBA" id="ARBA00023002"/>
    </source>
</evidence>
<dbReference type="AlphaFoldDB" id="C7Z395"/>
<feature type="domain" description="NADH:flavin oxidoreductase/NADH oxidase N-terminal" evidence="5">
    <location>
        <begin position="18"/>
        <end position="270"/>
    </location>
</feature>
<dbReference type="Gene3D" id="3.20.20.70">
    <property type="entry name" value="Aldolase class I"/>
    <property type="match status" value="1"/>
</dbReference>
<dbReference type="GeneID" id="9676246"/>
<dbReference type="GO" id="GO:0010181">
    <property type="term" value="F:FMN binding"/>
    <property type="evidence" value="ECO:0007669"/>
    <property type="project" value="InterPro"/>
</dbReference>
<dbReference type="PANTHER" id="PTHR43656">
    <property type="entry name" value="BINDING OXIDOREDUCTASE, PUTATIVE (AFU_ORTHOLOGUE AFUA_2G08260)-RELATED"/>
    <property type="match status" value="1"/>
</dbReference>
<dbReference type="SUPFAM" id="SSF51395">
    <property type="entry name" value="FMN-linked oxidoreductases"/>
    <property type="match status" value="1"/>
</dbReference>
<comment type="similarity">
    <text evidence="1">Belongs to the NADH:flavin oxidoreductase/NADH oxidase family.</text>
</comment>
<dbReference type="PANTHER" id="PTHR43656:SF5">
    <property type="entry name" value="NADH:FLAVIN OXIDOREDUCTASE_NADH OXIDASE N-TERMINAL DOMAIN-CONTAINING PROTEIN"/>
    <property type="match status" value="1"/>
</dbReference>
<name>C7Z395_FUSV7</name>
<evidence type="ECO:0000256" key="2">
    <source>
        <dbReference type="ARBA" id="ARBA00022630"/>
    </source>
</evidence>
<dbReference type="InterPro" id="IPR013785">
    <property type="entry name" value="Aldolase_TIM"/>
</dbReference>
<dbReference type="CDD" id="cd04733">
    <property type="entry name" value="OYE_like_2_FMN"/>
    <property type="match status" value="1"/>
</dbReference>
<keyword evidence="4" id="KW-0560">Oxidoreductase</keyword>
<dbReference type="GO" id="GO:0016491">
    <property type="term" value="F:oxidoreductase activity"/>
    <property type="evidence" value="ECO:0007669"/>
    <property type="project" value="UniProtKB-KW"/>
</dbReference>
<accession>C7Z395</accession>
<keyword evidence="7" id="KW-1185">Reference proteome</keyword>
<reference evidence="6 7" key="1">
    <citation type="journal article" date="2009" name="PLoS Genet.">
        <title>The genome of Nectria haematococca: contribution of supernumerary chromosomes to gene expansion.</title>
        <authorList>
            <person name="Coleman J.J."/>
            <person name="Rounsley S.D."/>
            <person name="Rodriguez-Carres M."/>
            <person name="Kuo A."/>
            <person name="Wasmann C.C."/>
            <person name="Grimwood J."/>
            <person name="Schmutz J."/>
            <person name="Taga M."/>
            <person name="White G.J."/>
            <person name="Zhou S."/>
            <person name="Schwartz D.C."/>
            <person name="Freitag M."/>
            <person name="Ma L.J."/>
            <person name="Danchin E.G."/>
            <person name="Henrissat B."/>
            <person name="Coutinho P.M."/>
            <person name="Nelson D.R."/>
            <person name="Straney D."/>
            <person name="Napoli C.A."/>
            <person name="Barker B.M."/>
            <person name="Gribskov M."/>
            <person name="Rep M."/>
            <person name="Kroken S."/>
            <person name="Molnar I."/>
            <person name="Rensing C."/>
            <person name="Kennell J.C."/>
            <person name="Zamora J."/>
            <person name="Farman M.L."/>
            <person name="Selker E.U."/>
            <person name="Salamov A."/>
            <person name="Shapiro H."/>
            <person name="Pangilinan J."/>
            <person name="Lindquist E."/>
            <person name="Lamers C."/>
            <person name="Grigoriev I.V."/>
            <person name="Geiser D.M."/>
            <person name="Covert S.F."/>
            <person name="Temporini E."/>
            <person name="Vanetten H.D."/>
        </authorList>
    </citation>
    <scope>NUCLEOTIDE SEQUENCE [LARGE SCALE GENOMIC DNA]</scope>
    <source>
        <strain evidence="7">ATCC MYA-4622 / CBS 123669 / FGSC 9596 / NRRL 45880 / 77-13-4</strain>
    </source>
</reference>
<keyword evidence="3" id="KW-0288">FMN</keyword>
<dbReference type="InParanoid" id="C7Z395"/>
<dbReference type="Proteomes" id="UP000005206">
    <property type="component" value="Chromosome 12"/>
</dbReference>
<evidence type="ECO:0000259" key="5">
    <source>
        <dbReference type="Pfam" id="PF00724"/>
    </source>
</evidence>
<evidence type="ECO:0000313" key="7">
    <source>
        <dbReference type="Proteomes" id="UP000005206"/>
    </source>
</evidence>
<dbReference type="InterPro" id="IPR001155">
    <property type="entry name" value="OxRdtase_FMN_N"/>
</dbReference>
<dbReference type="InterPro" id="IPR051799">
    <property type="entry name" value="NADH_flavin_oxidoreductase"/>
</dbReference>
<dbReference type="OrthoDB" id="1663137at2759"/>
<dbReference type="EMBL" id="GG698907">
    <property type="protein sequence ID" value="EEU41617.1"/>
    <property type="molecule type" value="Genomic_DNA"/>
</dbReference>
<dbReference type="KEGG" id="nhe:NECHADRAFT_87871"/>
<evidence type="ECO:0000256" key="1">
    <source>
        <dbReference type="ARBA" id="ARBA00005979"/>
    </source>
</evidence>
<dbReference type="Pfam" id="PF00724">
    <property type="entry name" value="Oxidored_FMN"/>
    <property type="match status" value="1"/>
</dbReference>
<organism evidence="6 7">
    <name type="scientific">Fusarium vanettenii (strain ATCC MYA-4622 / CBS 123669 / FGSC 9596 / NRRL 45880 / 77-13-4)</name>
    <name type="common">Fusarium solani subsp. pisi</name>
    <dbReference type="NCBI Taxonomy" id="660122"/>
    <lineage>
        <taxon>Eukaryota</taxon>
        <taxon>Fungi</taxon>
        <taxon>Dikarya</taxon>
        <taxon>Ascomycota</taxon>
        <taxon>Pezizomycotina</taxon>
        <taxon>Sordariomycetes</taxon>
        <taxon>Hypocreomycetidae</taxon>
        <taxon>Hypocreales</taxon>
        <taxon>Nectriaceae</taxon>
        <taxon>Fusarium</taxon>
        <taxon>Fusarium solani species complex</taxon>
        <taxon>Fusarium vanettenii</taxon>
    </lineage>
</organism>
<evidence type="ECO:0000256" key="3">
    <source>
        <dbReference type="ARBA" id="ARBA00022643"/>
    </source>
</evidence>
<dbReference type="HOGENOM" id="CLU_012153_6_3_1"/>
<gene>
    <name evidence="6" type="ORF">NECHADRAFT_87871</name>
</gene>
<dbReference type="RefSeq" id="XP_003047330.1">
    <property type="nucleotide sequence ID" value="XM_003047284.1"/>
</dbReference>
<dbReference type="eggNOG" id="KOG0134">
    <property type="taxonomic scope" value="Eukaryota"/>
</dbReference>
<protein>
    <recommendedName>
        <fullName evidence="5">NADH:flavin oxidoreductase/NADH oxidase N-terminal domain-containing protein</fullName>
    </recommendedName>
</protein>
<dbReference type="OMA" id="PKPMDEQ"/>
<sequence>MTPRRYPASPTDPSPLGKPLTFEFSGKAAKNRLLKAAMTERLSTWHPNNLEERGGEGGFGVILTGHIMIAYDQLEAAGNSVVSRDAPFFGERFEAFKEMASVTKQHGSLAVAQISHPGRQVGNLIQKNPISASDVQLEVEVMGMHFNKPKAMEENDFKNVVEGFAHAAEYLYKAGFDGIQLHGAHGYLLAQFLSPTTNKRRDKYGGSIENRSRLIFEIADAIRTRVTDPSFIIGIKVNSVEFQEGGFSTEDCEILCRNLEQHGFDFLELSGGTYQSLGFTYYRESSKKREAFFLDFADKIIPELSKTKAYVTGGLRTVKAMVDALDTVHGVGLGRPATHEFDLAAKILSGEANSAIDYLLDEQNFGVTNIASGAQIRLVGKDKQPLDLSREDHLKAFQDSMTQWGQGMTQNKDNFKFGFVDIQGVRLEPYGASYASA</sequence>
<dbReference type="VEuPathDB" id="FungiDB:NECHADRAFT_87871"/>
<proteinExistence type="inferred from homology"/>
<keyword evidence="2" id="KW-0285">Flavoprotein</keyword>